<dbReference type="InterPro" id="IPR036378">
    <property type="entry name" value="FAS1_dom_sf"/>
</dbReference>
<dbReference type="InterPro" id="IPR000782">
    <property type="entry name" value="FAS1_domain"/>
</dbReference>
<feature type="domain" description="FAS1" evidence="1">
    <location>
        <begin position="49"/>
        <end position="133"/>
    </location>
</feature>
<dbReference type="SUPFAM" id="SSF82153">
    <property type="entry name" value="FAS1 domain"/>
    <property type="match status" value="1"/>
</dbReference>
<dbReference type="Gene3D" id="2.30.180.10">
    <property type="entry name" value="FAS1 domain"/>
    <property type="match status" value="1"/>
</dbReference>
<dbReference type="Pfam" id="PF02469">
    <property type="entry name" value="Fasciclin"/>
    <property type="match status" value="1"/>
</dbReference>
<accession>A0ABS8PQM8</accession>
<evidence type="ECO:0000313" key="2">
    <source>
        <dbReference type="EMBL" id="MCD2423388.1"/>
    </source>
</evidence>
<organism evidence="2 3">
    <name type="scientific">Niabella pedocola</name>
    <dbReference type="NCBI Taxonomy" id="1752077"/>
    <lineage>
        <taxon>Bacteria</taxon>
        <taxon>Pseudomonadati</taxon>
        <taxon>Bacteroidota</taxon>
        <taxon>Chitinophagia</taxon>
        <taxon>Chitinophagales</taxon>
        <taxon>Chitinophagaceae</taxon>
        <taxon>Niabella</taxon>
    </lineage>
</organism>
<dbReference type="RefSeq" id="WP_231004651.1">
    <property type="nucleotide sequence ID" value="NZ_JAJNEC010000005.1"/>
</dbReference>
<proteinExistence type="predicted"/>
<dbReference type="Proteomes" id="UP001199816">
    <property type="component" value="Unassembled WGS sequence"/>
</dbReference>
<name>A0ABS8PQM8_9BACT</name>
<sequence length="244" mass="27755">MKRIFTLAVLATIVLAACKKNSYYQDTGINDPRFNGTIMDYIKSDTLYYDTLVRIVKYAGLEETLSKEQLTFFAPPDPCFKKILDIVNDYQLRVGADSVTRFEQINPVVWKQFLQMYLFPGNRGLKDYTQVDTLALDTYKGALFESVSSTPMNIGVVFNDAISGDPNSVGGATILKYQGYRQLMLSYVPDQAHPYSFWVNAVVSAADIAPTNGRVHRLRYMTHTFGFDPYRFIQVAREKGIDYH</sequence>
<gene>
    <name evidence="2" type="ORF">LQ567_11495</name>
</gene>
<protein>
    <submittedName>
        <fullName evidence="2">Fasciclin domain-containing protein</fullName>
    </submittedName>
</protein>
<keyword evidence="3" id="KW-1185">Reference proteome</keyword>
<evidence type="ECO:0000259" key="1">
    <source>
        <dbReference type="Pfam" id="PF02469"/>
    </source>
</evidence>
<evidence type="ECO:0000313" key="3">
    <source>
        <dbReference type="Proteomes" id="UP001199816"/>
    </source>
</evidence>
<dbReference type="EMBL" id="JAJNEC010000005">
    <property type="protein sequence ID" value="MCD2423388.1"/>
    <property type="molecule type" value="Genomic_DNA"/>
</dbReference>
<comment type="caution">
    <text evidence="2">The sequence shown here is derived from an EMBL/GenBank/DDBJ whole genome shotgun (WGS) entry which is preliminary data.</text>
</comment>
<dbReference type="PROSITE" id="PS51257">
    <property type="entry name" value="PROKAR_LIPOPROTEIN"/>
    <property type="match status" value="1"/>
</dbReference>
<reference evidence="2 3" key="1">
    <citation type="submission" date="2021-11" db="EMBL/GenBank/DDBJ databases">
        <title>Genomic of Niabella pedocola.</title>
        <authorList>
            <person name="Wu T."/>
        </authorList>
    </citation>
    <scope>NUCLEOTIDE SEQUENCE [LARGE SCALE GENOMIC DNA]</scope>
    <source>
        <strain evidence="2 3">JCM 31011</strain>
    </source>
</reference>